<comment type="caution">
    <text evidence="1">The sequence shown here is derived from an EMBL/GenBank/DDBJ whole genome shotgun (WGS) entry which is preliminary data.</text>
</comment>
<gene>
    <name evidence="1" type="ORF">N4R40_02425</name>
</gene>
<protein>
    <recommendedName>
        <fullName evidence="3">DUF4265 domain-containing protein</fullName>
    </recommendedName>
</protein>
<keyword evidence="2" id="KW-1185">Reference proteome</keyword>
<reference evidence="1 2" key="1">
    <citation type="journal article" date="2024" name="Int. J. Syst. Evol. Microbiol.">
        <title>Microbacterium memoriense sp. nov., a member of the Actinomycetota from marine beach sediment of the north coast of Portugal.</title>
        <authorList>
            <person name="Santos J.D.N.D."/>
            <person name="Klimek D."/>
            <person name="Calusinska M."/>
            <person name="Lobo-da-Cunha A."/>
            <person name="Catita J."/>
            <person name="Goncalves H."/>
            <person name="Gonzalez I."/>
            <person name="Lage O.M."/>
        </authorList>
    </citation>
    <scope>NUCLEOTIDE SEQUENCE [LARGE SCALE GENOMIC DNA]</scope>
    <source>
        <strain evidence="1 2">PMIC_1C1B</strain>
    </source>
</reference>
<dbReference type="RefSeq" id="WP_261605774.1">
    <property type="nucleotide sequence ID" value="NZ_JAODOR010000003.1"/>
</dbReference>
<evidence type="ECO:0000313" key="1">
    <source>
        <dbReference type="EMBL" id="MCT9001226.1"/>
    </source>
</evidence>
<evidence type="ECO:0000313" key="2">
    <source>
        <dbReference type="Proteomes" id="UP001300496"/>
    </source>
</evidence>
<dbReference type="EMBL" id="JAODOR010000003">
    <property type="protein sequence ID" value="MCT9001226.1"/>
    <property type="molecule type" value="Genomic_DNA"/>
</dbReference>
<proteinExistence type="predicted"/>
<sequence>MFAESSQDGFLKVDQLRMWMTPVFEEVPVVRLEFENRSTKPPVSHWQFHAERGALSFMLARTRSDGRYESSPMSLSALHFPTGGRRFRPGIEDFVQFLVQECGFDAEKGWRHSLEDGRELGRRFQVRTIARDYPAEVAEVLRQNGWVVTPPSGFDDWEATAALREF</sequence>
<organism evidence="1 2">
    <name type="scientific">Microbacterium memoriense</name>
    <dbReference type="NCBI Taxonomy" id="2978350"/>
    <lineage>
        <taxon>Bacteria</taxon>
        <taxon>Bacillati</taxon>
        <taxon>Actinomycetota</taxon>
        <taxon>Actinomycetes</taxon>
        <taxon>Micrococcales</taxon>
        <taxon>Microbacteriaceae</taxon>
        <taxon>Microbacterium</taxon>
    </lineage>
</organism>
<name>A0ABT2P9D1_9MICO</name>
<evidence type="ECO:0008006" key="3">
    <source>
        <dbReference type="Google" id="ProtNLM"/>
    </source>
</evidence>
<accession>A0ABT2P9D1</accession>
<dbReference type="Proteomes" id="UP001300496">
    <property type="component" value="Unassembled WGS sequence"/>
</dbReference>